<evidence type="ECO:0000313" key="2">
    <source>
        <dbReference type="Proteomes" id="UP000006919"/>
    </source>
</evidence>
<dbReference type="OrthoDB" id="9777728at2"/>
<evidence type="ECO:0000313" key="1">
    <source>
        <dbReference type="EMBL" id="ADU21302.1"/>
    </source>
</evidence>
<gene>
    <name evidence="1" type="ordered locus">Rumal_0767</name>
</gene>
<dbReference type="EMBL" id="CP002403">
    <property type="protein sequence ID" value="ADU21302.1"/>
    <property type="molecule type" value="Genomic_DNA"/>
</dbReference>
<reference evidence="1 2" key="1">
    <citation type="journal article" date="2011" name="J. Bacteriol.">
        <title>Complete genome of the cellulolytic ruminal bacterium Ruminococcus albus 7.</title>
        <authorList>
            <person name="Suen G."/>
            <person name="Stevenson D.M."/>
            <person name="Bruce D.C."/>
            <person name="Chertkov O."/>
            <person name="Copeland A."/>
            <person name="Cheng J.F."/>
            <person name="Detter C."/>
            <person name="Detter J.C."/>
            <person name="Goodwin L.A."/>
            <person name="Han C.S."/>
            <person name="Hauser L.J."/>
            <person name="Ivanova N.N."/>
            <person name="Kyrpides N.C."/>
            <person name="Land M.L."/>
            <person name="Lapidus A."/>
            <person name="Lucas S."/>
            <person name="Ovchinnikova G."/>
            <person name="Pitluck S."/>
            <person name="Tapia R."/>
            <person name="Woyke T."/>
            <person name="Boyum J."/>
            <person name="Mead D."/>
            <person name="Weimer P.J."/>
        </authorList>
    </citation>
    <scope>NUCLEOTIDE SEQUENCE [LARGE SCALE GENOMIC DNA]</scope>
    <source>
        <strain evidence="2">ATCC 27210 / DSM 20455 / JCM 14654 / NCDO 2250 / 7</strain>
    </source>
</reference>
<name>E6UI49_RUMA7</name>
<dbReference type="KEGG" id="ral:Rumal_0767"/>
<dbReference type="STRING" id="697329.Rumal_0767"/>
<dbReference type="RefSeq" id="WP_013497485.1">
    <property type="nucleotide sequence ID" value="NC_014833.1"/>
</dbReference>
<proteinExistence type="predicted"/>
<dbReference type="AlphaFoldDB" id="E6UI49"/>
<dbReference type="Proteomes" id="UP000006919">
    <property type="component" value="Chromosome"/>
</dbReference>
<organism evidence="1 2">
    <name type="scientific">Ruminococcus albus (strain ATCC 27210 / DSM 20455 / JCM 14654 / NCDO 2250 / 7)</name>
    <dbReference type="NCBI Taxonomy" id="697329"/>
    <lineage>
        <taxon>Bacteria</taxon>
        <taxon>Bacillati</taxon>
        <taxon>Bacillota</taxon>
        <taxon>Clostridia</taxon>
        <taxon>Eubacteriales</taxon>
        <taxon>Oscillospiraceae</taxon>
        <taxon>Ruminococcus</taxon>
    </lineage>
</organism>
<dbReference type="HOGENOM" id="CLU_2865087_0_0_9"/>
<sequence length="64" mass="7292">MEQNNRLSELLKNTIGQRYDAIALKMIADETEIPENAVYPLRDFGQHLALCQAFALSRREGKTV</sequence>
<protein>
    <submittedName>
        <fullName evidence="1">Uncharacterized protein</fullName>
    </submittedName>
</protein>
<accession>E6UI49</accession>